<dbReference type="KEGG" id="cari:FNU76_19945"/>
<evidence type="ECO:0000256" key="1">
    <source>
        <dbReference type="SAM" id="SignalP"/>
    </source>
</evidence>
<reference evidence="3" key="1">
    <citation type="submission" date="2019-07" db="EMBL/GenBank/DDBJ databases">
        <title>Chitinimonas sp. nov., isolated from Ny-Alesund, arctica soil.</title>
        <authorList>
            <person name="Xu Q."/>
            <person name="Peng F."/>
        </authorList>
    </citation>
    <scope>NUCLEOTIDE SEQUENCE [LARGE SCALE GENOMIC DNA]</scope>
    <source>
        <strain evidence="3">R3-44</strain>
    </source>
</reference>
<dbReference type="Proteomes" id="UP000317550">
    <property type="component" value="Chromosome"/>
</dbReference>
<dbReference type="AlphaFoldDB" id="A0A516SJW5"/>
<dbReference type="EMBL" id="CP041730">
    <property type="protein sequence ID" value="QDQ28445.1"/>
    <property type="molecule type" value="Genomic_DNA"/>
</dbReference>
<feature type="signal peptide" evidence="1">
    <location>
        <begin position="1"/>
        <end position="25"/>
    </location>
</feature>
<dbReference type="OrthoDB" id="9134661at2"/>
<evidence type="ECO:0000313" key="3">
    <source>
        <dbReference type="Proteomes" id="UP000317550"/>
    </source>
</evidence>
<gene>
    <name evidence="2" type="ORF">FNU76_19945</name>
</gene>
<organism evidence="2 3">
    <name type="scientific">Chitinimonas arctica</name>
    <dbReference type="NCBI Taxonomy" id="2594795"/>
    <lineage>
        <taxon>Bacteria</taxon>
        <taxon>Pseudomonadati</taxon>
        <taxon>Pseudomonadota</taxon>
        <taxon>Betaproteobacteria</taxon>
        <taxon>Neisseriales</taxon>
        <taxon>Chitinibacteraceae</taxon>
        <taxon>Chitinimonas</taxon>
    </lineage>
</organism>
<accession>A0A516SJW5</accession>
<protein>
    <recommendedName>
        <fullName evidence="4">Lipoprotein</fullName>
    </recommendedName>
</protein>
<sequence>MRRMLLLVLSALLAACATLPPPVSVDEAVSLSKQGVTPDALIAMMRESRSTYQLSASDILRLNQDGLPGPVLDYMQQTQLDAVRKEERMNEWSSRPRFWFGWRRW</sequence>
<name>A0A516SJW5_9NEIS</name>
<dbReference type="RefSeq" id="WP_144279828.1">
    <property type="nucleotide sequence ID" value="NZ_CP041730.1"/>
</dbReference>
<dbReference type="PROSITE" id="PS51257">
    <property type="entry name" value="PROKAR_LIPOPROTEIN"/>
    <property type="match status" value="1"/>
</dbReference>
<proteinExistence type="predicted"/>
<evidence type="ECO:0008006" key="4">
    <source>
        <dbReference type="Google" id="ProtNLM"/>
    </source>
</evidence>
<keyword evidence="1" id="KW-0732">Signal</keyword>
<evidence type="ECO:0000313" key="2">
    <source>
        <dbReference type="EMBL" id="QDQ28445.1"/>
    </source>
</evidence>
<feature type="chain" id="PRO_5021697600" description="Lipoprotein" evidence="1">
    <location>
        <begin position="26"/>
        <end position="105"/>
    </location>
</feature>
<keyword evidence="3" id="KW-1185">Reference proteome</keyword>